<accession>J4UG68</accession>
<keyword evidence="3" id="KW-0597">Phosphoprotein</keyword>
<dbReference type="Gene3D" id="3.30.810.10">
    <property type="entry name" value="2-Layer Sandwich"/>
    <property type="match status" value="1"/>
</dbReference>
<feature type="compositionally biased region" description="Low complexity" evidence="12">
    <location>
        <begin position="264"/>
        <end position="286"/>
    </location>
</feature>
<evidence type="ECO:0000256" key="7">
    <source>
        <dbReference type="ARBA" id="ARBA00022840"/>
    </source>
</evidence>
<feature type="compositionally biased region" description="Basic and acidic residues" evidence="12">
    <location>
        <begin position="89"/>
        <end position="100"/>
    </location>
</feature>
<evidence type="ECO:0000313" key="14">
    <source>
        <dbReference type="EMBL" id="EJT50450.1"/>
    </source>
</evidence>
<evidence type="ECO:0000256" key="12">
    <source>
        <dbReference type="SAM" id="MobiDB-lite"/>
    </source>
</evidence>
<evidence type="ECO:0000256" key="5">
    <source>
        <dbReference type="ARBA" id="ARBA00022741"/>
    </source>
</evidence>
<keyword evidence="5 11" id="KW-0547">Nucleotide-binding</keyword>
<dbReference type="PANTHER" id="PTHR23086">
    <property type="entry name" value="PHOSPHATIDYLINOSITOL-4-PHOSPHATE 5-KINASE"/>
    <property type="match status" value="1"/>
</dbReference>
<dbReference type="InterPro" id="IPR002498">
    <property type="entry name" value="PInositol-4-P-4/5-kinase_core"/>
</dbReference>
<keyword evidence="7 11" id="KW-0067">ATP-binding</keyword>
<dbReference type="InterPro" id="IPR027484">
    <property type="entry name" value="PInositol-4-P-5-kinase_N"/>
</dbReference>
<evidence type="ECO:0000256" key="9">
    <source>
        <dbReference type="ARBA" id="ARBA00080374"/>
    </source>
</evidence>
<sequence length="1226" mass="133588">MGTPAVAATQQRYDDNDDWTPYTVNGRSASPPRINPYHFVHHPDHSDDPLPPLPPHLQRLASGETATDDEGDSDTSQEPDSDDSDDENERFFSLDEERGRPRGFSLDLDSKANANVSANTNGFAAPRTPNAKLAPAAEIEEPGPRRIMKKVSNVFRRTPDSKDAARRFASPHRQRSPVMQGAPPSPPLSDASDGDYTPSVAVTEATTVSAVFEDRNNISHQEKVVIAASVGSTGVEPNDLATPPASGLSAQLQPVTEAGESTHALPLQQQTPQTIQPSPQPQQIQQPPAPTFGGALVSEPEPQEDDAPTPTAAYAPSIDTMSEGSHRLPAPSIDNASEGSHRPPPSAYSRDASTERPPVAPFMMARRVSSGSTSSRAGSLSMVRSGRLAPQRDPQPGASPDWGRGMLTDDDASSLPRNSFSSPPFNAVDLPNSVSSSPLPPPAAGRPAPQRRNTNPTQPTPPMAPRVLSSSVSSTGHGPQQSLDGNINLPPDILAQADILRRERLQKRQKKMSLLVSPQQAPDITVDPADGTASSPKQAGPAQKPDRRVTVRRKETEEAKVLVGNLVGEGHRNYVLMYNMLTGIRVAVSRCQAKIKRPLTEEDYVARHKYSFDMLGNELTPSAKYDFKFKDYAPWVFRELREDYFHIDPADYLLSLTAKYILSELGSPGKSGSFFYYSRDYRFIIKTISHSEHCFMRSILKDYHEHVRNNPHTLLSRFYGLHRVKMPRGRKIHFVIMNNLFPPHRDIHETYDLKGSAYGREYPEEKAKTNPRAVLKDINWVNRGRTLEFGPEKRALLTEQLRRDMEFLKKINVMDYSLLVGIHNMERGNRDNLRETTLAVFNPQTMPVRRKPSSVKAGAEAKTLPQGGSADRRHFLFYQDEGGLQATDEQNQPMDMIYYVGIIDICTPYNLSKRIEHAWKSMTENAITISCVDPDTYGHRFLDFLMSVMRGGDTSLRPAGLESPHKLVKPVGCEHDERNEMRMSAEAHRPTLARLSGEHTRAEATNNASYLAAKYAVNQANGPGAPGAACVQAVLNDAPTRPACAQPTSAQAGQNAAWTAGQAITAPTPQQGASMQFPTPHPNLPATAQLAQTQSAEPNGPPPSSPSKSPTLYPQPAGGAQFPYPHAYSSATYSSGSHSLSEGQYHGTEAQDQAALGSLQAGERDAGVAEADEAEAAREVAQSMAAGQALANADEAGARKVKVGLRTGEWVDGREVSAMVGHLKAD</sequence>
<dbReference type="HOGENOM" id="CLU_268150_0_0_1"/>
<dbReference type="EC" id="2.7.1.68" evidence="2"/>
<organism evidence="14 15">
    <name type="scientific">Trichosporon asahii var. asahii (strain ATCC 90039 / CBS 2479 / JCM 2466 / KCTC 7840 / NBRC 103889/ NCYC 2677 / UAMH 7654)</name>
    <name type="common">Yeast</name>
    <dbReference type="NCBI Taxonomy" id="1186058"/>
    <lineage>
        <taxon>Eukaryota</taxon>
        <taxon>Fungi</taxon>
        <taxon>Dikarya</taxon>
        <taxon>Basidiomycota</taxon>
        <taxon>Agaricomycotina</taxon>
        <taxon>Tremellomycetes</taxon>
        <taxon>Trichosporonales</taxon>
        <taxon>Trichosporonaceae</taxon>
        <taxon>Trichosporon</taxon>
    </lineage>
</organism>
<dbReference type="GeneID" id="25983751"/>
<dbReference type="InterPro" id="IPR027483">
    <property type="entry name" value="PInositol-4-P-4/5-kinase_C_sf"/>
</dbReference>
<evidence type="ECO:0000256" key="4">
    <source>
        <dbReference type="ARBA" id="ARBA00022679"/>
    </source>
</evidence>
<evidence type="ECO:0000256" key="6">
    <source>
        <dbReference type="ARBA" id="ARBA00022777"/>
    </source>
</evidence>
<feature type="compositionally biased region" description="Polar residues" evidence="12">
    <location>
        <begin position="415"/>
        <end position="424"/>
    </location>
</feature>
<evidence type="ECO:0000256" key="10">
    <source>
        <dbReference type="ARBA" id="ARBA00082306"/>
    </source>
</evidence>
<gene>
    <name evidence="14" type="ORF">A1Q1_00237</name>
</gene>
<dbReference type="OrthoDB" id="20783at2759"/>
<dbReference type="AlphaFoldDB" id="J4UG68"/>
<dbReference type="Proteomes" id="UP000002748">
    <property type="component" value="Unassembled WGS sequence"/>
</dbReference>
<protein>
    <recommendedName>
        <fullName evidence="2">1-phosphatidylinositol-4-phosphate 5-kinase</fullName>
        <ecNumber evidence="2">2.7.1.68</ecNumber>
    </recommendedName>
    <alternativeName>
        <fullName evidence="10">1-phosphatidylinositol 4-phosphate kinase</fullName>
    </alternativeName>
    <alternativeName>
        <fullName evidence="8">Diphosphoinositide kinase</fullName>
    </alternativeName>
    <alternativeName>
        <fullName evidence="9">PIP5K</fullName>
    </alternativeName>
</protein>
<feature type="compositionally biased region" description="Polar residues" evidence="12">
    <location>
        <begin position="468"/>
        <end position="485"/>
    </location>
</feature>
<evidence type="ECO:0000256" key="1">
    <source>
        <dbReference type="ARBA" id="ARBA00000444"/>
    </source>
</evidence>
<comment type="caution">
    <text evidence="14">The sequence shown here is derived from an EMBL/GenBank/DDBJ whole genome shotgun (WGS) entry which is preliminary data.</text>
</comment>
<dbReference type="GO" id="GO:0005524">
    <property type="term" value="F:ATP binding"/>
    <property type="evidence" value="ECO:0007669"/>
    <property type="project" value="UniProtKB-UniRule"/>
</dbReference>
<evidence type="ECO:0000256" key="3">
    <source>
        <dbReference type="ARBA" id="ARBA00022553"/>
    </source>
</evidence>
<feature type="compositionally biased region" description="Low complexity" evidence="12">
    <location>
        <begin position="365"/>
        <end position="381"/>
    </location>
</feature>
<dbReference type="PANTHER" id="PTHR23086:SF8">
    <property type="entry name" value="PHOSPHATIDYLINOSITOL 5-PHOSPHATE 4-KINASE, ISOFORM A"/>
    <property type="match status" value="1"/>
</dbReference>
<dbReference type="KEGG" id="tasa:A1Q1_00237"/>
<evidence type="ECO:0000259" key="13">
    <source>
        <dbReference type="PROSITE" id="PS51455"/>
    </source>
</evidence>
<reference evidence="14 15" key="1">
    <citation type="journal article" date="2012" name="Eukaryot. Cell">
        <title>Draft genome sequence of CBS 2479, the standard type strain of Trichosporon asahii.</title>
        <authorList>
            <person name="Yang R.Y."/>
            <person name="Li H.T."/>
            <person name="Zhu H."/>
            <person name="Zhou G.P."/>
            <person name="Wang M."/>
            <person name="Wang L."/>
        </authorList>
    </citation>
    <scope>NUCLEOTIDE SEQUENCE [LARGE SCALE GENOMIC DNA]</scope>
    <source>
        <strain evidence="15">ATCC 90039 / CBS 2479 / JCM 2466 / KCTC 7840 / NCYC 2677 / UAMH 7654</strain>
    </source>
</reference>
<evidence type="ECO:0000256" key="2">
    <source>
        <dbReference type="ARBA" id="ARBA00012172"/>
    </source>
</evidence>
<feature type="compositionally biased region" description="Acidic residues" evidence="12">
    <location>
        <begin position="66"/>
        <end position="88"/>
    </location>
</feature>
<name>J4UG68_TRIAS</name>
<feature type="compositionally biased region" description="Low complexity" evidence="12">
    <location>
        <begin position="1129"/>
        <end position="1141"/>
    </location>
</feature>
<feature type="region of interest" description="Disordered" evidence="12">
    <location>
        <begin position="1"/>
        <end position="199"/>
    </location>
</feature>
<dbReference type="GO" id="GO:0005886">
    <property type="term" value="C:plasma membrane"/>
    <property type="evidence" value="ECO:0007669"/>
    <property type="project" value="TreeGrafter"/>
</dbReference>
<comment type="catalytic activity">
    <reaction evidence="1">
        <text>a 1,2-diacyl-sn-glycero-3-phospho-(1D-myo-inositol 4-phosphate) + ATP = a 1,2-diacyl-sn-glycero-3-phospho-(1D-myo-inositol-4,5-bisphosphate) + ADP + H(+)</text>
        <dbReference type="Rhea" id="RHEA:14425"/>
        <dbReference type="ChEBI" id="CHEBI:15378"/>
        <dbReference type="ChEBI" id="CHEBI:30616"/>
        <dbReference type="ChEBI" id="CHEBI:58178"/>
        <dbReference type="ChEBI" id="CHEBI:58456"/>
        <dbReference type="ChEBI" id="CHEBI:456216"/>
        <dbReference type="EC" id="2.7.1.68"/>
    </reaction>
</comment>
<dbReference type="EMBL" id="ALBS01000105">
    <property type="protein sequence ID" value="EJT50450.1"/>
    <property type="molecule type" value="Genomic_DNA"/>
</dbReference>
<feature type="domain" description="PIPK" evidence="13">
    <location>
        <begin position="572"/>
        <end position="949"/>
    </location>
</feature>
<feature type="region of interest" description="Disordered" evidence="12">
    <location>
        <begin position="1091"/>
        <end position="1151"/>
    </location>
</feature>
<feature type="compositionally biased region" description="Low complexity" evidence="12">
    <location>
        <begin position="445"/>
        <end position="457"/>
    </location>
</feature>
<dbReference type="Gene3D" id="3.30.800.10">
    <property type="entry name" value="Phosphatidylinositol Phosphate Kinase II Beta"/>
    <property type="match status" value="1"/>
</dbReference>
<proteinExistence type="predicted"/>
<dbReference type="InterPro" id="IPR023610">
    <property type="entry name" value="PInositol-4/5-P-5/4-kinase"/>
</dbReference>
<dbReference type="PROSITE" id="PS51455">
    <property type="entry name" value="PIPK"/>
    <property type="match status" value="1"/>
</dbReference>
<dbReference type="VEuPathDB" id="FungiDB:A1Q1_00237"/>
<feature type="compositionally biased region" description="Basic and acidic residues" evidence="12">
    <location>
        <begin position="544"/>
        <end position="553"/>
    </location>
</feature>
<feature type="compositionally biased region" description="Polar residues" evidence="12">
    <location>
        <begin position="112"/>
        <end position="122"/>
    </location>
</feature>
<dbReference type="RefSeq" id="XP_014182040.1">
    <property type="nucleotide sequence ID" value="XM_014326565.1"/>
</dbReference>
<dbReference type="CDD" id="cd17303">
    <property type="entry name" value="PIPKc_PIP5K_yeast_like"/>
    <property type="match status" value="1"/>
</dbReference>
<feature type="compositionally biased region" description="Low complexity" evidence="12">
    <location>
        <begin position="188"/>
        <end position="199"/>
    </location>
</feature>
<feature type="compositionally biased region" description="Basic and acidic residues" evidence="12">
    <location>
        <begin position="157"/>
        <end position="166"/>
    </location>
</feature>
<keyword evidence="4 11" id="KW-0808">Transferase</keyword>
<dbReference type="FunFam" id="3.30.800.10:FF:000009">
    <property type="entry name" value="Phosphatidylinositol 4-phosphate 5-kinase its3"/>
    <property type="match status" value="1"/>
</dbReference>
<dbReference type="Pfam" id="PF01504">
    <property type="entry name" value="PIP5K"/>
    <property type="match status" value="1"/>
</dbReference>
<dbReference type="SMART" id="SM00330">
    <property type="entry name" value="PIPKc"/>
    <property type="match status" value="1"/>
</dbReference>
<dbReference type="GO" id="GO:0016308">
    <property type="term" value="F:1-phosphatidylinositol-4-phosphate 5-kinase activity"/>
    <property type="evidence" value="ECO:0007669"/>
    <property type="project" value="UniProtKB-EC"/>
</dbReference>
<dbReference type="GO" id="GO:0046854">
    <property type="term" value="P:phosphatidylinositol phosphate biosynthetic process"/>
    <property type="evidence" value="ECO:0007669"/>
    <property type="project" value="UniProtKB-ARBA"/>
</dbReference>
<evidence type="ECO:0000256" key="11">
    <source>
        <dbReference type="PROSITE-ProRule" id="PRU00781"/>
    </source>
</evidence>
<feature type="region of interest" description="Disordered" evidence="12">
    <location>
        <begin position="233"/>
        <end position="490"/>
    </location>
</feature>
<keyword evidence="6 11" id="KW-0418">Kinase</keyword>
<evidence type="ECO:0000313" key="15">
    <source>
        <dbReference type="Proteomes" id="UP000002748"/>
    </source>
</evidence>
<feature type="region of interest" description="Disordered" evidence="12">
    <location>
        <begin position="510"/>
        <end position="553"/>
    </location>
</feature>
<evidence type="ECO:0000256" key="8">
    <source>
        <dbReference type="ARBA" id="ARBA00078403"/>
    </source>
</evidence>
<dbReference type="SUPFAM" id="SSF56104">
    <property type="entry name" value="SAICAR synthase-like"/>
    <property type="match status" value="1"/>
</dbReference>